<sequence length="248" mass="27568">MDTEKVIDLLEWWSKTANAARATNVDPGSRRTVTYAFVSGEHDSFPVLRDKEDQVRRVLKHVLGLKTPPEILSTSSGNYYDVVGGIELATYAIGRLRNDAETRAMIGSSAPTMQADALHPLVWDAASKRWDSGHYSDAVQRAATFLNAHVQDITGRTDVSDNDLMSQTFSLSEPQRNKPRLRWPGDDTNLTVKAMRVGILNLSQGVFSAIRNPATHSTEDMERQEALEQLATLSILARWIDRCDLVSA</sequence>
<proteinExistence type="predicted"/>
<dbReference type="KEGG" id="mfol:DXT68_11255"/>
<dbReference type="GeneID" id="94444973"/>
<accession>A0A0F0KRN2</accession>
<comment type="caution">
    <text evidence="2">The sequence shown here is derived from an EMBL/GenBank/DDBJ whole genome shotgun (WGS) entry which is preliminary data.</text>
</comment>
<protein>
    <recommendedName>
        <fullName evidence="1">Conserved hypothetical protein CHP02391 domain-containing protein</fullName>
    </recommendedName>
</protein>
<dbReference type="PATRIC" id="fig|104336.4.peg.1110"/>
<name>A0A0F0KRN2_9MICO</name>
<dbReference type="AlphaFoldDB" id="A0A0F0KRN2"/>
<keyword evidence="3" id="KW-1185">Reference proteome</keyword>
<gene>
    <name evidence="2" type="ORF">RN50_01082</name>
</gene>
<dbReference type="EMBL" id="JYIU01000036">
    <property type="protein sequence ID" value="KJL23144.1"/>
    <property type="molecule type" value="Genomic_DNA"/>
</dbReference>
<reference evidence="2 3" key="1">
    <citation type="submission" date="2015-02" db="EMBL/GenBank/DDBJ databases">
        <title>Draft genome sequences of ten Microbacterium spp. with emphasis on heavy metal contaminated environments.</title>
        <authorList>
            <person name="Corretto E."/>
        </authorList>
    </citation>
    <scope>NUCLEOTIDE SEQUENCE [LARGE SCALE GENOMIC DNA]</scope>
    <source>
        <strain evidence="2 3">DSM 12966</strain>
    </source>
</reference>
<organism evidence="2 3">
    <name type="scientific">Microbacterium foliorum</name>
    <dbReference type="NCBI Taxonomy" id="104336"/>
    <lineage>
        <taxon>Bacteria</taxon>
        <taxon>Bacillati</taxon>
        <taxon>Actinomycetota</taxon>
        <taxon>Actinomycetes</taxon>
        <taxon>Micrococcales</taxon>
        <taxon>Microbacteriaceae</taxon>
        <taxon>Microbacterium</taxon>
    </lineage>
</organism>
<evidence type="ECO:0000313" key="3">
    <source>
        <dbReference type="Proteomes" id="UP000033572"/>
    </source>
</evidence>
<dbReference type="InterPro" id="IPR012654">
    <property type="entry name" value="CHP02391"/>
</dbReference>
<dbReference type="Pfam" id="PF09509">
    <property type="entry name" value="Hypoth_Ymh"/>
    <property type="match status" value="1"/>
</dbReference>
<evidence type="ECO:0000259" key="1">
    <source>
        <dbReference type="Pfam" id="PF09509"/>
    </source>
</evidence>
<evidence type="ECO:0000313" key="2">
    <source>
        <dbReference type="EMBL" id="KJL23144.1"/>
    </source>
</evidence>
<dbReference type="RefSeq" id="WP_045253488.1">
    <property type="nucleotide sequence ID" value="NZ_CP031425.1"/>
</dbReference>
<dbReference type="Proteomes" id="UP000033572">
    <property type="component" value="Unassembled WGS sequence"/>
</dbReference>
<feature type="domain" description="Conserved hypothetical protein CHP02391" evidence="1">
    <location>
        <begin position="117"/>
        <end position="240"/>
    </location>
</feature>
<dbReference type="NCBIfam" id="TIGR02391">
    <property type="entry name" value="hypoth_ymh"/>
    <property type="match status" value="1"/>
</dbReference>